<organism evidence="4 5">
    <name type="scientific">Hallella seregens ATCC 51272</name>
    <dbReference type="NCBI Taxonomy" id="1336250"/>
    <lineage>
        <taxon>Bacteria</taxon>
        <taxon>Pseudomonadati</taxon>
        <taxon>Bacteroidota</taxon>
        <taxon>Bacteroidia</taxon>
        <taxon>Bacteroidales</taxon>
        <taxon>Prevotellaceae</taxon>
        <taxon>Hallella</taxon>
    </lineage>
</organism>
<keyword evidence="2" id="KW-0472">Membrane</keyword>
<evidence type="ECO:0000256" key="2">
    <source>
        <dbReference type="SAM" id="Phobius"/>
    </source>
</evidence>
<dbReference type="RefSeq" id="WP_390182907.1">
    <property type="nucleotide sequence ID" value="NZ_JBHLZF010000001.1"/>
</dbReference>
<feature type="transmembrane region" description="Helical" evidence="2">
    <location>
        <begin position="61"/>
        <end position="82"/>
    </location>
</feature>
<feature type="domain" description="Phosphatidic acid phosphatase type 2/haloperoxidase" evidence="3">
    <location>
        <begin position="20"/>
        <end position="110"/>
    </location>
</feature>
<dbReference type="PANTHER" id="PTHR14969:SF13">
    <property type="entry name" value="AT30094P"/>
    <property type="match status" value="1"/>
</dbReference>
<feature type="transmembrane region" description="Helical" evidence="2">
    <location>
        <begin position="88"/>
        <end position="106"/>
    </location>
</feature>
<sequence>MFLAHPRHDRAHASGQSRQPHIAAHSHRRWLSGRPFRLPSAHATNCWGTAFFVIYVFRRHLLSFTMAGWALLMCYSRAYLGVHYVGDLLAGTLLGLFNASVVYYVFQRSMRRTCETLKPSQVNSPQMYVPVIVCWSETALMLILAIGVYPS</sequence>
<dbReference type="PANTHER" id="PTHR14969">
    <property type="entry name" value="SPHINGOSINE-1-PHOSPHATE PHOSPHOHYDROLASE"/>
    <property type="match status" value="1"/>
</dbReference>
<gene>
    <name evidence="4" type="ORF">ACFFK8_05275</name>
</gene>
<dbReference type="Gene3D" id="1.20.144.10">
    <property type="entry name" value="Phosphatidic acid phosphatase type 2/haloperoxidase"/>
    <property type="match status" value="1"/>
</dbReference>
<keyword evidence="5" id="KW-1185">Reference proteome</keyword>
<reference evidence="4 5" key="1">
    <citation type="submission" date="2024-09" db="EMBL/GenBank/DDBJ databases">
        <authorList>
            <person name="Sun Q."/>
            <person name="Mori K."/>
        </authorList>
    </citation>
    <scope>NUCLEOTIDE SEQUENCE [LARGE SCALE GENOMIC DNA]</scope>
    <source>
        <strain evidence="4 5">ATCC 51272</strain>
    </source>
</reference>
<protein>
    <submittedName>
        <fullName evidence="4">Phosphatase PAP2 family protein</fullName>
    </submittedName>
</protein>
<accession>A0ABV5ZIP1</accession>
<dbReference type="SUPFAM" id="SSF48317">
    <property type="entry name" value="Acid phosphatase/Vanadium-dependent haloperoxidase"/>
    <property type="match status" value="1"/>
</dbReference>
<feature type="region of interest" description="Disordered" evidence="1">
    <location>
        <begin position="1"/>
        <end position="22"/>
    </location>
</feature>
<evidence type="ECO:0000256" key="1">
    <source>
        <dbReference type="SAM" id="MobiDB-lite"/>
    </source>
</evidence>
<dbReference type="Proteomes" id="UP001589688">
    <property type="component" value="Unassembled WGS sequence"/>
</dbReference>
<dbReference type="InterPro" id="IPR000326">
    <property type="entry name" value="PAP2/HPO"/>
</dbReference>
<name>A0ABV5ZIP1_9BACT</name>
<evidence type="ECO:0000313" key="4">
    <source>
        <dbReference type="EMBL" id="MFB9897227.1"/>
    </source>
</evidence>
<evidence type="ECO:0000259" key="3">
    <source>
        <dbReference type="Pfam" id="PF01569"/>
    </source>
</evidence>
<dbReference type="Pfam" id="PF01569">
    <property type="entry name" value="PAP2"/>
    <property type="match status" value="1"/>
</dbReference>
<feature type="transmembrane region" description="Helical" evidence="2">
    <location>
        <begin position="127"/>
        <end position="149"/>
    </location>
</feature>
<keyword evidence="2" id="KW-0812">Transmembrane</keyword>
<dbReference type="EMBL" id="JBHLZF010000001">
    <property type="protein sequence ID" value="MFB9897227.1"/>
    <property type="molecule type" value="Genomic_DNA"/>
</dbReference>
<feature type="compositionally biased region" description="Basic residues" evidence="1">
    <location>
        <begin position="1"/>
        <end position="10"/>
    </location>
</feature>
<keyword evidence="2" id="KW-1133">Transmembrane helix</keyword>
<comment type="caution">
    <text evidence="4">The sequence shown here is derived from an EMBL/GenBank/DDBJ whole genome shotgun (WGS) entry which is preliminary data.</text>
</comment>
<proteinExistence type="predicted"/>
<dbReference type="InterPro" id="IPR036938">
    <property type="entry name" value="PAP2/HPO_sf"/>
</dbReference>
<evidence type="ECO:0000313" key="5">
    <source>
        <dbReference type="Proteomes" id="UP001589688"/>
    </source>
</evidence>